<comment type="caution">
    <text evidence="1">The sequence shown here is derived from an EMBL/GenBank/DDBJ whole genome shotgun (WGS) entry which is preliminary data.</text>
</comment>
<evidence type="ECO:0000313" key="1">
    <source>
        <dbReference type="EMBL" id="MFC5883364.1"/>
    </source>
</evidence>
<organism evidence="1 2">
    <name type="scientific">Kitasatospora aburaviensis</name>
    <dbReference type="NCBI Taxonomy" id="67265"/>
    <lineage>
        <taxon>Bacteria</taxon>
        <taxon>Bacillati</taxon>
        <taxon>Actinomycetota</taxon>
        <taxon>Actinomycetes</taxon>
        <taxon>Kitasatosporales</taxon>
        <taxon>Streptomycetaceae</taxon>
        <taxon>Kitasatospora</taxon>
    </lineage>
</organism>
<protein>
    <submittedName>
        <fullName evidence="1">DUF2283 domain-containing protein</fullName>
    </submittedName>
</protein>
<accession>A0ABW1ENK4</accession>
<proteinExistence type="predicted"/>
<dbReference type="EMBL" id="JBHSOD010000001">
    <property type="protein sequence ID" value="MFC5883364.1"/>
    <property type="molecule type" value="Genomic_DNA"/>
</dbReference>
<sequence>MRISCDPEADAAMIYLVDLIKPGEAVEQVVVDDVPGPGELVLDFDASGRILAIEVIGASRLLPEGLVAGLEG</sequence>
<dbReference type="Proteomes" id="UP001596067">
    <property type="component" value="Unassembled WGS sequence"/>
</dbReference>
<reference evidence="2" key="1">
    <citation type="journal article" date="2019" name="Int. J. Syst. Evol. Microbiol.">
        <title>The Global Catalogue of Microorganisms (GCM) 10K type strain sequencing project: providing services to taxonomists for standard genome sequencing and annotation.</title>
        <authorList>
            <consortium name="The Broad Institute Genomics Platform"/>
            <consortium name="The Broad Institute Genome Sequencing Center for Infectious Disease"/>
            <person name="Wu L."/>
            <person name="Ma J."/>
        </authorList>
    </citation>
    <scope>NUCLEOTIDE SEQUENCE [LARGE SCALE GENOMIC DNA]</scope>
    <source>
        <strain evidence="2">CGMCC 4.1469</strain>
    </source>
</reference>
<keyword evidence="2" id="KW-1185">Reference proteome</keyword>
<dbReference type="InterPro" id="IPR019270">
    <property type="entry name" value="DUF2283"/>
</dbReference>
<name>A0ABW1ENK4_9ACTN</name>
<dbReference type="RefSeq" id="WP_313766177.1">
    <property type="nucleotide sequence ID" value="NZ_BAAAVH010000072.1"/>
</dbReference>
<dbReference type="Pfam" id="PF10049">
    <property type="entry name" value="DUF2283"/>
    <property type="match status" value="1"/>
</dbReference>
<gene>
    <name evidence="1" type="ORF">ACFP0N_00035</name>
</gene>
<evidence type="ECO:0000313" key="2">
    <source>
        <dbReference type="Proteomes" id="UP001596067"/>
    </source>
</evidence>